<reference evidence="1" key="1">
    <citation type="journal article" date="2023" name="Science">
        <title>Elucidation of the pathway for biosynthesis of saponin adjuvants from the soapbark tree.</title>
        <authorList>
            <person name="Reed J."/>
            <person name="Orme A."/>
            <person name="El-Demerdash A."/>
            <person name="Owen C."/>
            <person name="Martin L.B.B."/>
            <person name="Misra R.C."/>
            <person name="Kikuchi S."/>
            <person name="Rejzek M."/>
            <person name="Martin A.C."/>
            <person name="Harkess A."/>
            <person name="Leebens-Mack J."/>
            <person name="Louveau T."/>
            <person name="Stephenson M.J."/>
            <person name="Osbourn A."/>
        </authorList>
    </citation>
    <scope>NUCLEOTIDE SEQUENCE</scope>
    <source>
        <strain evidence="1">S10</strain>
    </source>
</reference>
<accession>A0AAD7M6F8</accession>
<dbReference type="AlphaFoldDB" id="A0AAD7M6F8"/>
<proteinExistence type="predicted"/>
<dbReference type="PANTHER" id="PTHR33132:SF144">
    <property type="entry name" value="SERINE-RICH PROTEIN-LIKE PROTEIN"/>
    <property type="match status" value="1"/>
</dbReference>
<dbReference type="Proteomes" id="UP001163823">
    <property type="component" value="Chromosome 4"/>
</dbReference>
<keyword evidence="2" id="KW-1185">Reference proteome</keyword>
<protein>
    <submittedName>
        <fullName evidence="1">Ly-6/neurotoxin-like protein</fullName>
    </submittedName>
</protein>
<gene>
    <name evidence="1" type="ORF">O6P43_007939</name>
</gene>
<dbReference type="KEGG" id="qsa:O6P43_007939"/>
<dbReference type="PANTHER" id="PTHR33132">
    <property type="entry name" value="OSJNBB0118P14.9 PROTEIN"/>
    <property type="match status" value="1"/>
</dbReference>
<evidence type="ECO:0000313" key="2">
    <source>
        <dbReference type="Proteomes" id="UP001163823"/>
    </source>
</evidence>
<name>A0AAD7M6F8_QUISA</name>
<sequence length="94" mass="10067">MCHPGLTFVGLKISAVHGRWLALPAAHGVVETVRGHASRVAAREAAAGGGNRTNQEALIKRCLCSPTQHPGSFRCRQHHAEYVWGGRMGRGSTN</sequence>
<comment type="caution">
    <text evidence="1">The sequence shown here is derived from an EMBL/GenBank/DDBJ whole genome shotgun (WGS) entry which is preliminary data.</text>
</comment>
<organism evidence="1 2">
    <name type="scientific">Quillaja saponaria</name>
    <name type="common">Soap bark tree</name>
    <dbReference type="NCBI Taxonomy" id="32244"/>
    <lineage>
        <taxon>Eukaryota</taxon>
        <taxon>Viridiplantae</taxon>
        <taxon>Streptophyta</taxon>
        <taxon>Embryophyta</taxon>
        <taxon>Tracheophyta</taxon>
        <taxon>Spermatophyta</taxon>
        <taxon>Magnoliopsida</taxon>
        <taxon>eudicotyledons</taxon>
        <taxon>Gunneridae</taxon>
        <taxon>Pentapetalae</taxon>
        <taxon>rosids</taxon>
        <taxon>fabids</taxon>
        <taxon>Fabales</taxon>
        <taxon>Quillajaceae</taxon>
        <taxon>Quillaja</taxon>
    </lineage>
</organism>
<evidence type="ECO:0000313" key="1">
    <source>
        <dbReference type="EMBL" id="KAJ7969625.1"/>
    </source>
</evidence>
<dbReference type="EMBL" id="JARAOO010000004">
    <property type="protein sequence ID" value="KAJ7969625.1"/>
    <property type="molecule type" value="Genomic_DNA"/>
</dbReference>